<dbReference type="InterPro" id="IPR000415">
    <property type="entry name" value="Nitroreductase-like"/>
</dbReference>
<organism evidence="2 3">
    <name type="scientific">Aestuariispira insulae</name>
    <dbReference type="NCBI Taxonomy" id="1461337"/>
    <lineage>
        <taxon>Bacteria</taxon>
        <taxon>Pseudomonadati</taxon>
        <taxon>Pseudomonadota</taxon>
        <taxon>Alphaproteobacteria</taxon>
        <taxon>Rhodospirillales</taxon>
        <taxon>Kiloniellaceae</taxon>
        <taxon>Aestuariispira</taxon>
    </lineage>
</organism>
<dbReference type="Gene3D" id="3.40.109.10">
    <property type="entry name" value="NADH Oxidase"/>
    <property type="match status" value="1"/>
</dbReference>
<proteinExistence type="predicted"/>
<keyword evidence="3" id="KW-1185">Reference proteome</keyword>
<dbReference type="Pfam" id="PF00881">
    <property type="entry name" value="Nitroreductase"/>
    <property type="match status" value="1"/>
</dbReference>
<evidence type="ECO:0000259" key="1">
    <source>
        <dbReference type="Pfam" id="PF00881"/>
    </source>
</evidence>
<name>A0A3D9HGB2_9PROT</name>
<dbReference type="EMBL" id="QRDW01000007">
    <property type="protein sequence ID" value="RED48518.1"/>
    <property type="molecule type" value="Genomic_DNA"/>
</dbReference>
<dbReference type="AlphaFoldDB" id="A0A3D9HGB2"/>
<dbReference type="NCBIfam" id="TIGR02476">
    <property type="entry name" value="BluB"/>
    <property type="match status" value="1"/>
</dbReference>
<reference evidence="2 3" key="1">
    <citation type="submission" date="2018-07" db="EMBL/GenBank/DDBJ databases">
        <title>Genomic Encyclopedia of Type Strains, Phase III (KMG-III): the genomes of soil and plant-associated and newly described type strains.</title>
        <authorList>
            <person name="Whitman W."/>
        </authorList>
    </citation>
    <scope>NUCLEOTIDE SEQUENCE [LARGE SCALE GENOMIC DNA]</scope>
    <source>
        <strain evidence="2 3">CECT 8488</strain>
    </source>
</reference>
<dbReference type="InterPro" id="IPR029479">
    <property type="entry name" value="Nitroreductase"/>
</dbReference>
<accession>A0A3D9HGB2</accession>
<dbReference type="SUPFAM" id="SSF55469">
    <property type="entry name" value="FMN-dependent nitroreductase-like"/>
    <property type="match status" value="1"/>
</dbReference>
<evidence type="ECO:0000313" key="2">
    <source>
        <dbReference type="EMBL" id="RED48518.1"/>
    </source>
</evidence>
<dbReference type="OrthoDB" id="9773807at2"/>
<dbReference type="Proteomes" id="UP000256845">
    <property type="component" value="Unassembled WGS sequence"/>
</dbReference>
<evidence type="ECO:0000313" key="3">
    <source>
        <dbReference type="Proteomes" id="UP000256845"/>
    </source>
</evidence>
<dbReference type="RefSeq" id="WP_115937470.1">
    <property type="nucleotide sequence ID" value="NZ_QRDW01000007.1"/>
</dbReference>
<dbReference type="GO" id="GO:0016491">
    <property type="term" value="F:oxidoreductase activity"/>
    <property type="evidence" value="ECO:0007669"/>
    <property type="project" value="InterPro"/>
</dbReference>
<gene>
    <name evidence="2" type="ORF">DFP90_10721</name>
</gene>
<sequence>MNDQQPTENFSSDFQEDFLHLLQWRRDIRHFRTDPLPDGAVEDLLSVANLAPSVGLSQPWRFVRVSDPKRRQEIIRNFEEENSAALGDYKGEQAKLYASLKLSGLRDAPEHLAVFCDPDPEQGGGLGRKTMPETLAYSCTMAIHTLWLYARAKGYGLGWVSILKPDFITTALDVPKDWQFIGYLCLGYPEYWDSVPELERRGWEHRQAPQILER</sequence>
<feature type="domain" description="Nitroreductase" evidence="1">
    <location>
        <begin position="23"/>
        <end position="188"/>
    </location>
</feature>
<comment type="caution">
    <text evidence="2">The sequence shown here is derived from an EMBL/GenBank/DDBJ whole genome shotgun (WGS) entry which is preliminary data.</text>
</comment>
<dbReference type="InterPro" id="IPR050627">
    <property type="entry name" value="Nitroreductase/BluB"/>
</dbReference>
<dbReference type="PANTHER" id="PTHR23026">
    <property type="entry name" value="NADPH NITROREDUCTASE"/>
    <property type="match status" value="1"/>
</dbReference>
<dbReference type="CDD" id="cd02145">
    <property type="entry name" value="BluB"/>
    <property type="match status" value="1"/>
</dbReference>
<protein>
    <submittedName>
        <fullName evidence="2">Cob(II)yrinic acid a,c-diamide reductase</fullName>
    </submittedName>
</protein>
<dbReference type="InterPro" id="IPR012825">
    <property type="entry name" value="BluB"/>
</dbReference>
<dbReference type="PANTHER" id="PTHR23026:SF123">
    <property type="entry name" value="NAD(P)H NITROREDUCTASE RV3131-RELATED"/>
    <property type="match status" value="1"/>
</dbReference>